<dbReference type="GO" id="GO:0033608">
    <property type="term" value="F:formyl-CoA transferase activity"/>
    <property type="evidence" value="ECO:0007669"/>
    <property type="project" value="UniProtKB-EC"/>
</dbReference>
<dbReference type="AlphaFoldDB" id="A0A1C3HFQ8"/>
<dbReference type="InterPro" id="IPR052985">
    <property type="entry name" value="CoA-trans_III_biosynth/detox"/>
</dbReference>
<organism evidence="1">
    <name type="scientific">Serratia marcescens</name>
    <dbReference type="NCBI Taxonomy" id="615"/>
    <lineage>
        <taxon>Bacteria</taxon>
        <taxon>Pseudomonadati</taxon>
        <taxon>Pseudomonadota</taxon>
        <taxon>Gammaproteobacteria</taxon>
        <taxon>Enterobacterales</taxon>
        <taxon>Yersiniaceae</taxon>
        <taxon>Serratia</taxon>
    </lineage>
</organism>
<dbReference type="SUPFAM" id="SSF89796">
    <property type="entry name" value="CoA-transferase family III (CaiB/BaiF)"/>
    <property type="match status" value="2"/>
</dbReference>
<reference evidence="1" key="1">
    <citation type="submission" date="2016-05" db="EMBL/GenBank/DDBJ databases">
        <authorList>
            <person name="Cock P.J.A."/>
            <person name="Cock P.J.A."/>
        </authorList>
    </citation>
    <scope>NUCLEOTIDE SEQUENCE</scope>
    <source>
        <strain evidence="1">PWN146_assembly</strain>
    </source>
</reference>
<dbReference type="InterPro" id="IPR003673">
    <property type="entry name" value="CoA-Trfase_fam_III"/>
</dbReference>
<dbReference type="PANTHER" id="PTHR48229:SF1">
    <property type="entry name" value="ALPHA METHYLACYL-COA RACEMASE-RELATED"/>
    <property type="match status" value="1"/>
</dbReference>
<dbReference type="InterPro" id="IPR023606">
    <property type="entry name" value="CoA-Trfase_III_dom_1_sf"/>
</dbReference>
<dbReference type="Pfam" id="PF02515">
    <property type="entry name" value="CoA_transf_3"/>
    <property type="match status" value="1"/>
</dbReference>
<sequence length="461" mass="49938">MTPLIHTLLDEIWQSLGQRPAPTDRLTVSGVGALPSAFPVTELATAAWSAAGLACAELLGREAAETPQVWIDQRLASLWFGWTLRPLGWTLPAAWDALAGDYETADGWIRLHTNAPHHRRAVEQVLGPASDKGTLAARVLSWKKSELEQAVIEAGGCAAQMRSAAAWRQHIQGKSVALEPLIHTSLQPEAPPPGWALPIARPLHGVRVLDLTRILAGPIATRFLAGLGADVLRIDPYGWDEPGVEHEVMLGKRSARLNLTNAHDRHTFEHLLRNTDVIVHGYRAGALEKLGYGAEERRALAPGLIDVCLNAYGWSGPWRIRRGFDSLVQMSCGLAEAGMVWRSASLPVPLPVQALDHATGYLMAAAVLTGMAQRLSRGTGYHARLSLARTAQLLLAHPCSADYRPEPLAPAGPTDENPETELTDWGAAQRLRAPLSLQGTALQWALPATPLGTSQPVWLRR</sequence>
<dbReference type="PANTHER" id="PTHR48229">
    <property type="entry name" value="CAIB/BAIF FAMILY ENZYME (AFU_ORTHOLOGUE AFUA_1G05360)-RELATED"/>
    <property type="match status" value="1"/>
</dbReference>
<proteinExistence type="predicted"/>
<dbReference type="EC" id="2.8.3.16" evidence="1"/>
<dbReference type="EMBL" id="LT575490">
    <property type="protein sequence ID" value="SAY43848.1"/>
    <property type="molecule type" value="Genomic_DNA"/>
</dbReference>
<protein>
    <submittedName>
        <fullName evidence="1">Formyl-coenzyme A transferase</fullName>
        <ecNumber evidence="1">2.8.3.16</ecNumber>
    </submittedName>
</protein>
<dbReference type="Gene3D" id="3.40.50.10540">
    <property type="entry name" value="Crotonobetainyl-coa:carnitine coa-transferase, domain 1"/>
    <property type="match status" value="1"/>
</dbReference>
<evidence type="ECO:0000313" key="1">
    <source>
        <dbReference type="EMBL" id="SAY43848.1"/>
    </source>
</evidence>
<gene>
    <name evidence="1" type="primary">frc</name>
    <name evidence="1" type="ORF">PWN146_02541</name>
</gene>
<accession>A0A1C3HFQ8</accession>
<keyword evidence="1" id="KW-0808">Transferase</keyword>
<name>A0A1C3HFQ8_SERMA</name>